<accession>A0ABR8NYN8</accession>
<keyword evidence="2" id="KW-1185">Reference proteome</keyword>
<dbReference type="Proteomes" id="UP000604161">
    <property type="component" value="Unassembled WGS sequence"/>
</dbReference>
<sequence length="71" mass="8439">MHHINPNKLLLSKWTSTSPTHKEKHFIVTELIRDEQDKVIECIIEAVINKNQYSLHWQALSSTDNWKQGWK</sequence>
<evidence type="ECO:0000313" key="1">
    <source>
        <dbReference type="EMBL" id="MBD5771165.1"/>
    </source>
</evidence>
<comment type="caution">
    <text evidence="1">The sequence shown here is derived from an EMBL/GenBank/DDBJ whole genome shotgun (WGS) entry which is preliminary data.</text>
</comment>
<evidence type="ECO:0000313" key="2">
    <source>
        <dbReference type="Proteomes" id="UP000604161"/>
    </source>
</evidence>
<proteinExistence type="predicted"/>
<reference evidence="1 2" key="1">
    <citation type="submission" date="2020-09" db="EMBL/GenBank/DDBJ databases">
        <title>Marinomonas sp. nov., isolated from the cysticercosis algae of Qingdao, China.</title>
        <authorList>
            <person name="Sun X."/>
        </authorList>
    </citation>
    <scope>NUCLEOTIDE SEQUENCE [LARGE SCALE GENOMIC DNA]</scope>
    <source>
        <strain evidence="1 2">SM2066</strain>
    </source>
</reference>
<dbReference type="Pfam" id="PF09493">
    <property type="entry name" value="DUF2389"/>
    <property type="match status" value="1"/>
</dbReference>
<dbReference type="RefSeq" id="WP_191594508.1">
    <property type="nucleotide sequence ID" value="NZ_JACYFC010000002.1"/>
</dbReference>
<protein>
    <submittedName>
        <fullName evidence="1">TIGR02450 family Trp-rich protein</fullName>
    </submittedName>
</protein>
<name>A0ABR8NYN8_9GAMM</name>
<organism evidence="1 2">
    <name type="scientific">Marinomonas colpomeniae</name>
    <dbReference type="NCBI Taxonomy" id="2774408"/>
    <lineage>
        <taxon>Bacteria</taxon>
        <taxon>Pseudomonadati</taxon>
        <taxon>Pseudomonadota</taxon>
        <taxon>Gammaproteobacteria</taxon>
        <taxon>Oceanospirillales</taxon>
        <taxon>Oceanospirillaceae</taxon>
        <taxon>Marinomonas</taxon>
    </lineage>
</organism>
<dbReference type="InterPro" id="IPR012663">
    <property type="entry name" value="CHP02450_Tryp"/>
</dbReference>
<dbReference type="NCBIfam" id="TIGR02450">
    <property type="entry name" value="TIGR02450 family Trp-rich protein"/>
    <property type="match status" value="1"/>
</dbReference>
<gene>
    <name evidence="1" type="ORF">IF202_08865</name>
</gene>
<dbReference type="EMBL" id="JACYFC010000002">
    <property type="protein sequence ID" value="MBD5771165.1"/>
    <property type="molecule type" value="Genomic_DNA"/>
</dbReference>